<dbReference type="NCBIfam" id="TIGR01552">
    <property type="entry name" value="phd_fam"/>
    <property type="match status" value="1"/>
</dbReference>
<name>A0A9D1G6F8_9FIRM</name>
<dbReference type="Gene3D" id="3.40.1620.10">
    <property type="entry name" value="YefM-like domain"/>
    <property type="match status" value="1"/>
</dbReference>
<accession>A0A9D1G6F8</accession>
<dbReference type="AlphaFoldDB" id="A0A9D1G6F8"/>
<dbReference type="Pfam" id="PF02604">
    <property type="entry name" value="PhdYeFM_antitox"/>
    <property type="match status" value="1"/>
</dbReference>
<organism evidence="3 4">
    <name type="scientific">Candidatus Scatomorpha pullistercoris</name>
    <dbReference type="NCBI Taxonomy" id="2840929"/>
    <lineage>
        <taxon>Bacteria</taxon>
        <taxon>Bacillati</taxon>
        <taxon>Bacillota</taxon>
        <taxon>Clostridia</taxon>
        <taxon>Eubacteriales</taxon>
        <taxon>Candidatus Scatomorpha</taxon>
    </lineage>
</organism>
<protein>
    <recommendedName>
        <fullName evidence="2">Antitoxin</fullName>
    </recommendedName>
</protein>
<evidence type="ECO:0000313" key="3">
    <source>
        <dbReference type="EMBL" id="HIS97837.1"/>
    </source>
</evidence>
<dbReference type="InterPro" id="IPR006442">
    <property type="entry name" value="Antitoxin_Phd/YefM"/>
</dbReference>
<comment type="caution">
    <text evidence="3">The sequence shown here is derived from an EMBL/GenBank/DDBJ whole genome shotgun (WGS) entry which is preliminary data.</text>
</comment>
<gene>
    <name evidence="3" type="ORF">IAD42_07685</name>
</gene>
<dbReference type="Proteomes" id="UP000886876">
    <property type="component" value="Unassembled WGS sequence"/>
</dbReference>
<reference evidence="3" key="1">
    <citation type="submission" date="2020-10" db="EMBL/GenBank/DDBJ databases">
        <authorList>
            <person name="Gilroy R."/>
        </authorList>
    </citation>
    <scope>NUCLEOTIDE SEQUENCE</scope>
    <source>
        <strain evidence="3">ChiHecec3B27-6122</strain>
    </source>
</reference>
<evidence type="ECO:0000256" key="1">
    <source>
        <dbReference type="ARBA" id="ARBA00009981"/>
    </source>
</evidence>
<comment type="similarity">
    <text evidence="1 2">Belongs to the phD/YefM antitoxin family.</text>
</comment>
<evidence type="ECO:0000256" key="2">
    <source>
        <dbReference type="RuleBase" id="RU362080"/>
    </source>
</evidence>
<evidence type="ECO:0000313" key="4">
    <source>
        <dbReference type="Proteomes" id="UP000886876"/>
    </source>
</evidence>
<proteinExistence type="inferred from homology"/>
<sequence>MPSIRPISDLRNSASEISDFCHRTREPVFITRNGSGDMVVLSIEEYERRMALIELYSKLAEAEEELAGGTGGEEFASVARKLRESIHGTV</sequence>
<reference evidence="3" key="2">
    <citation type="journal article" date="2021" name="PeerJ">
        <title>Extensive microbial diversity within the chicken gut microbiome revealed by metagenomics and culture.</title>
        <authorList>
            <person name="Gilroy R."/>
            <person name="Ravi A."/>
            <person name="Getino M."/>
            <person name="Pursley I."/>
            <person name="Horton D.L."/>
            <person name="Alikhan N.F."/>
            <person name="Baker D."/>
            <person name="Gharbi K."/>
            <person name="Hall N."/>
            <person name="Watson M."/>
            <person name="Adriaenssens E.M."/>
            <person name="Foster-Nyarko E."/>
            <person name="Jarju S."/>
            <person name="Secka A."/>
            <person name="Antonio M."/>
            <person name="Oren A."/>
            <person name="Chaudhuri R.R."/>
            <person name="La Ragione R."/>
            <person name="Hildebrand F."/>
            <person name="Pallen M.J."/>
        </authorList>
    </citation>
    <scope>NUCLEOTIDE SEQUENCE</scope>
    <source>
        <strain evidence="3">ChiHecec3B27-6122</strain>
    </source>
</reference>
<comment type="function">
    <text evidence="2">Antitoxin component of a type II toxin-antitoxin (TA) system.</text>
</comment>
<dbReference type="InterPro" id="IPR036165">
    <property type="entry name" value="YefM-like_sf"/>
</dbReference>
<dbReference type="EMBL" id="DVJS01000192">
    <property type="protein sequence ID" value="HIS97837.1"/>
    <property type="molecule type" value="Genomic_DNA"/>
</dbReference>
<dbReference type="SUPFAM" id="SSF143120">
    <property type="entry name" value="YefM-like"/>
    <property type="match status" value="1"/>
</dbReference>